<dbReference type="AlphaFoldDB" id="A0A3M9XNT5"/>
<comment type="caution">
    <text evidence="1">The sequence shown here is derived from an EMBL/GenBank/DDBJ whole genome shotgun (WGS) entry which is preliminary data.</text>
</comment>
<dbReference type="Pfam" id="PF13365">
    <property type="entry name" value="Trypsin_2"/>
    <property type="match status" value="1"/>
</dbReference>
<dbReference type="OrthoDB" id="8265052at2"/>
<protein>
    <submittedName>
        <fullName evidence="1">Serine protease</fullName>
    </submittedName>
</protein>
<keyword evidence="1" id="KW-0645">Protease</keyword>
<dbReference type="RefSeq" id="WP_123174774.1">
    <property type="nucleotide sequence ID" value="NZ_QWDD01000001.1"/>
</dbReference>
<dbReference type="Proteomes" id="UP000268623">
    <property type="component" value="Unassembled WGS sequence"/>
</dbReference>
<keyword evidence="2" id="KW-1185">Reference proteome</keyword>
<evidence type="ECO:0000313" key="2">
    <source>
        <dbReference type="Proteomes" id="UP000268623"/>
    </source>
</evidence>
<dbReference type="Gene3D" id="2.40.10.120">
    <property type="match status" value="1"/>
</dbReference>
<gene>
    <name evidence="1" type="ORF">D1O30_03205</name>
</gene>
<dbReference type="EMBL" id="QWDD01000001">
    <property type="protein sequence ID" value="RNJ48778.1"/>
    <property type="molecule type" value="Genomic_DNA"/>
</dbReference>
<dbReference type="GO" id="GO:0008233">
    <property type="term" value="F:peptidase activity"/>
    <property type="evidence" value="ECO:0007669"/>
    <property type="project" value="UniProtKB-KW"/>
</dbReference>
<evidence type="ECO:0000313" key="1">
    <source>
        <dbReference type="EMBL" id="RNJ48778.1"/>
    </source>
</evidence>
<reference evidence="1 2" key="1">
    <citation type="submission" date="2018-08" db="EMBL/GenBank/DDBJ databases">
        <title>Genome sequence of Methylocystis hirsuta CSC1, a methanotroph able to accumulate PHAs.</title>
        <authorList>
            <person name="Bordel S."/>
            <person name="Rodriguez E."/>
            <person name="Gancedo J."/>
            <person name="Munoz R."/>
        </authorList>
    </citation>
    <scope>NUCLEOTIDE SEQUENCE [LARGE SCALE GENOMIC DNA]</scope>
    <source>
        <strain evidence="1 2">CSC1</strain>
    </source>
</reference>
<dbReference type="InterPro" id="IPR009003">
    <property type="entry name" value="Peptidase_S1_PA"/>
</dbReference>
<dbReference type="GO" id="GO:0006508">
    <property type="term" value="P:proteolysis"/>
    <property type="evidence" value="ECO:0007669"/>
    <property type="project" value="UniProtKB-KW"/>
</dbReference>
<organism evidence="1 2">
    <name type="scientific">Methylocystis hirsuta</name>
    <dbReference type="NCBI Taxonomy" id="369798"/>
    <lineage>
        <taxon>Bacteria</taxon>
        <taxon>Pseudomonadati</taxon>
        <taxon>Pseudomonadota</taxon>
        <taxon>Alphaproteobacteria</taxon>
        <taxon>Hyphomicrobiales</taxon>
        <taxon>Methylocystaceae</taxon>
        <taxon>Methylocystis</taxon>
    </lineage>
</organism>
<accession>A0A3M9XNT5</accession>
<dbReference type="SUPFAM" id="SSF50494">
    <property type="entry name" value="Trypsin-like serine proteases"/>
    <property type="match status" value="1"/>
</dbReference>
<proteinExistence type="predicted"/>
<sequence length="319" mass="34517">MTNQQVRATETHIVADFSNGEFPTIQKFPHPIQMSVLPVVAYRCGAEFVPLGTCFTVSPQGLVLTARHVIEEMTALNARRDQNSEQWWIGCLYVAEPAPEHEVPDLLGGILPAHKVFLCDDLDIAAIQLNLPTDTRTGKTLRMPASRISPGLPPVGSFCFAVGYHSMSWKDCAGADAQVYQNFSASRGLIKVLHTPYRDKVSLNFPCFETSARFDGGMSGGPIMGDNGAVIGVVCSSLGNPDELGHISYGSLIGPALLLQLEAKQPDGAEGFVFLHDFVVGGAVVVDDTISGLKSQRLEDRLIIDFGDGKTFQNLLRKS</sequence>
<keyword evidence="1" id="KW-0378">Hydrolase</keyword>
<name>A0A3M9XNT5_9HYPH</name>